<dbReference type="AlphaFoldDB" id="A0A369JE78"/>
<sequence>MQTHPAHPLETPELLGAILAYSSKKVVTSNLFLSKRWFSVGREILWKSLENQSDFENLLSLLGELVDRSPGGSLYNRLNLDGYPQADKWKKFQEYSILIRSIHLPNLHSYAEACALISLNRPFLDLFPSLGTLHYNQGCDDNKLGLQYLPLFLQPSILRFSVRLPDLGVAQGYLCVIQVIETIPKRMPHLVYLEITSRNLSVEALLTLHQVVGDLQNLETLILPSYCVVGDIIDVLALHERIREIKSKDIQGGGLHRRLVGAGRWGQPYLFPESYQALEFLTFCADAQSATKFLEDPHFPSGIGGLHLEMPIRESASTVASLFQIVQQTCPCLEDFRFSDAAFAPDPGSPHFLPYRTFVPILSYPTLTVLHVHHHRALPWTEGQLMELARSLPLIESLRLNESPLEAHVQPSVPFPILLAFAQHCPNLKCLGLFLDASSPFVCEELGFFCFRVLQDLHLGLSPVSPERLEDVLVLLTRLLPSTCDIILSPEPSSSSTVWGEVVRLRDLFSRVQNRATQPTTTAITQTSTTQPMITIGVQAEE</sequence>
<accession>A0A369JE78</accession>
<dbReference type="InterPro" id="IPR032675">
    <property type="entry name" value="LRR_dom_sf"/>
</dbReference>
<dbReference type="Gene3D" id="3.80.10.10">
    <property type="entry name" value="Ribonuclease Inhibitor"/>
    <property type="match status" value="1"/>
</dbReference>
<evidence type="ECO:0008006" key="3">
    <source>
        <dbReference type="Google" id="ProtNLM"/>
    </source>
</evidence>
<proteinExistence type="predicted"/>
<name>A0A369JE78_HYPMA</name>
<dbReference type="InParanoid" id="A0A369JE78"/>
<comment type="caution">
    <text evidence="1">The sequence shown here is derived from an EMBL/GenBank/DDBJ whole genome shotgun (WGS) entry which is preliminary data.</text>
</comment>
<evidence type="ECO:0000313" key="2">
    <source>
        <dbReference type="Proteomes" id="UP000076154"/>
    </source>
</evidence>
<evidence type="ECO:0000313" key="1">
    <source>
        <dbReference type="EMBL" id="RDB18715.1"/>
    </source>
</evidence>
<dbReference type="Proteomes" id="UP000076154">
    <property type="component" value="Unassembled WGS sequence"/>
</dbReference>
<gene>
    <name evidence="1" type="ORF">Hypma_014661</name>
</gene>
<reference evidence="1" key="1">
    <citation type="submission" date="2018-04" db="EMBL/GenBank/DDBJ databases">
        <title>Whole genome sequencing of Hypsizygus marmoreus.</title>
        <authorList>
            <person name="Choi I.-G."/>
            <person name="Min B."/>
            <person name="Kim J.-G."/>
            <person name="Kim S."/>
            <person name="Oh Y.-L."/>
            <person name="Kong W.-S."/>
            <person name="Park H."/>
            <person name="Jeong J."/>
            <person name="Song E.-S."/>
        </authorList>
    </citation>
    <scope>NUCLEOTIDE SEQUENCE [LARGE SCALE GENOMIC DNA]</scope>
    <source>
        <strain evidence="1">51987-8</strain>
    </source>
</reference>
<keyword evidence="2" id="KW-1185">Reference proteome</keyword>
<dbReference type="STRING" id="39966.A0A369JE78"/>
<dbReference type="OrthoDB" id="2447803at2759"/>
<dbReference type="SUPFAM" id="SSF52047">
    <property type="entry name" value="RNI-like"/>
    <property type="match status" value="1"/>
</dbReference>
<protein>
    <recommendedName>
        <fullName evidence="3">F-box domain-containing protein</fullName>
    </recommendedName>
</protein>
<organism evidence="1 2">
    <name type="scientific">Hypsizygus marmoreus</name>
    <name type="common">White beech mushroom</name>
    <name type="synonym">Agaricus marmoreus</name>
    <dbReference type="NCBI Taxonomy" id="39966"/>
    <lineage>
        <taxon>Eukaryota</taxon>
        <taxon>Fungi</taxon>
        <taxon>Dikarya</taxon>
        <taxon>Basidiomycota</taxon>
        <taxon>Agaricomycotina</taxon>
        <taxon>Agaricomycetes</taxon>
        <taxon>Agaricomycetidae</taxon>
        <taxon>Agaricales</taxon>
        <taxon>Tricholomatineae</taxon>
        <taxon>Lyophyllaceae</taxon>
        <taxon>Hypsizygus</taxon>
    </lineage>
</organism>
<dbReference type="EMBL" id="LUEZ02000090">
    <property type="protein sequence ID" value="RDB18715.1"/>
    <property type="molecule type" value="Genomic_DNA"/>
</dbReference>